<proteinExistence type="predicted"/>
<feature type="transmembrane region" description="Helical" evidence="1">
    <location>
        <begin position="96"/>
        <end position="120"/>
    </location>
</feature>
<dbReference type="AlphaFoldDB" id="G0QUU3"/>
<gene>
    <name evidence="2" type="ORF">IMG5_119350</name>
</gene>
<keyword evidence="1" id="KW-0812">Transmembrane</keyword>
<protein>
    <submittedName>
        <fullName evidence="2">Uncharacterized protein</fullName>
    </submittedName>
</protein>
<accession>G0QUU3</accession>
<keyword evidence="3" id="KW-1185">Reference proteome</keyword>
<reference evidence="2 3" key="1">
    <citation type="submission" date="2011-07" db="EMBL/GenBank/DDBJ databases">
        <authorList>
            <person name="Coyne R."/>
            <person name="Brami D."/>
            <person name="Johnson J."/>
            <person name="Hostetler J."/>
            <person name="Hannick L."/>
            <person name="Clark T."/>
            <person name="Cassidy-Hanley D."/>
            <person name="Inman J."/>
        </authorList>
    </citation>
    <scope>NUCLEOTIDE SEQUENCE [LARGE SCALE GENOMIC DNA]</scope>
    <source>
        <strain evidence="2 3">G5</strain>
    </source>
</reference>
<dbReference type="InParanoid" id="G0QUU3"/>
<keyword evidence="1" id="KW-1133">Transmembrane helix</keyword>
<organism evidence="2 3">
    <name type="scientific">Ichthyophthirius multifiliis</name>
    <name type="common">White spot disease agent</name>
    <name type="synonym">Ich</name>
    <dbReference type="NCBI Taxonomy" id="5932"/>
    <lineage>
        <taxon>Eukaryota</taxon>
        <taxon>Sar</taxon>
        <taxon>Alveolata</taxon>
        <taxon>Ciliophora</taxon>
        <taxon>Intramacronucleata</taxon>
        <taxon>Oligohymenophorea</taxon>
        <taxon>Hymenostomatida</taxon>
        <taxon>Ophryoglenina</taxon>
        <taxon>Ichthyophthirius</taxon>
    </lineage>
</organism>
<dbReference type="GeneID" id="14907149"/>
<feature type="transmembrane region" description="Helical" evidence="1">
    <location>
        <begin position="132"/>
        <end position="149"/>
    </location>
</feature>
<feature type="non-terminal residue" evidence="2">
    <location>
        <position position="150"/>
    </location>
</feature>
<sequence>MSLMRHQGILFFGMGNILHRLLKIQLWVFGNKDCSVDNNDFINDCYYGRSQCIDSYYGTNCDKVMCPGSICFYDEIVLMVNVIVIQKKSQILLLNMFLKIAQLLIVIKIVIILVFVIDIIPKVNVFVIKVKKKVWIIVSLLFVQMIVLIM</sequence>
<evidence type="ECO:0000313" key="3">
    <source>
        <dbReference type="Proteomes" id="UP000008983"/>
    </source>
</evidence>
<dbReference type="Proteomes" id="UP000008983">
    <property type="component" value="Unassembled WGS sequence"/>
</dbReference>
<keyword evidence="1" id="KW-0472">Membrane</keyword>
<name>G0QUU3_ICHMU</name>
<evidence type="ECO:0000256" key="1">
    <source>
        <dbReference type="SAM" id="Phobius"/>
    </source>
</evidence>
<dbReference type="RefSeq" id="XP_004034509.1">
    <property type="nucleotide sequence ID" value="XM_004034461.1"/>
</dbReference>
<evidence type="ECO:0000313" key="2">
    <source>
        <dbReference type="EMBL" id="EGR31023.1"/>
    </source>
</evidence>
<dbReference type="EMBL" id="GL983922">
    <property type="protein sequence ID" value="EGR31023.1"/>
    <property type="molecule type" value="Genomic_DNA"/>
</dbReference>